<keyword evidence="2" id="KW-1185">Reference proteome</keyword>
<proteinExistence type="predicted"/>
<protein>
    <submittedName>
        <fullName evidence="1">Uncharacterized protein</fullName>
    </submittedName>
</protein>
<dbReference type="InterPro" id="IPR013783">
    <property type="entry name" value="Ig-like_fold"/>
</dbReference>
<organism evidence="1 2">
    <name type="scientific">Streptosporangium longisporum</name>
    <dbReference type="NCBI Taxonomy" id="46187"/>
    <lineage>
        <taxon>Bacteria</taxon>
        <taxon>Bacillati</taxon>
        <taxon>Actinomycetota</taxon>
        <taxon>Actinomycetes</taxon>
        <taxon>Streptosporangiales</taxon>
        <taxon>Streptosporangiaceae</taxon>
        <taxon>Streptosporangium</taxon>
    </lineage>
</organism>
<gene>
    <name evidence="1" type="ORF">GCM10017559_71050</name>
</gene>
<dbReference type="Pfam" id="PF05345">
    <property type="entry name" value="He_PIG"/>
    <property type="match status" value="1"/>
</dbReference>
<dbReference type="EMBL" id="BAAAWD010000019">
    <property type="protein sequence ID" value="GAA3033440.1"/>
    <property type="molecule type" value="Genomic_DNA"/>
</dbReference>
<dbReference type="Gene3D" id="2.60.40.10">
    <property type="entry name" value="Immunoglobulins"/>
    <property type="match status" value="1"/>
</dbReference>
<name>A0ABP6L9R1_9ACTN</name>
<sequence length="77" mass="7439">MAAPAGETPGFRVPDPTLLPAGITIDADGLLGGASRVPGTWTVPVEACTLAGGCTTGTVTITVTPRCAAPPPQAPGA</sequence>
<comment type="caution">
    <text evidence="1">The sequence shown here is derived from an EMBL/GenBank/DDBJ whole genome shotgun (WGS) entry which is preliminary data.</text>
</comment>
<evidence type="ECO:0000313" key="2">
    <source>
        <dbReference type="Proteomes" id="UP001499930"/>
    </source>
</evidence>
<dbReference type="Proteomes" id="UP001499930">
    <property type="component" value="Unassembled WGS sequence"/>
</dbReference>
<reference evidence="2" key="1">
    <citation type="journal article" date="2019" name="Int. J. Syst. Evol. Microbiol.">
        <title>The Global Catalogue of Microorganisms (GCM) 10K type strain sequencing project: providing services to taxonomists for standard genome sequencing and annotation.</title>
        <authorList>
            <consortium name="The Broad Institute Genomics Platform"/>
            <consortium name="The Broad Institute Genome Sequencing Center for Infectious Disease"/>
            <person name="Wu L."/>
            <person name="Ma J."/>
        </authorList>
    </citation>
    <scope>NUCLEOTIDE SEQUENCE [LARGE SCALE GENOMIC DNA]</scope>
    <source>
        <strain evidence="2">JCM 3106</strain>
    </source>
</reference>
<accession>A0ABP6L9R1</accession>
<evidence type="ECO:0000313" key="1">
    <source>
        <dbReference type="EMBL" id="GAA3033440.1"/>
    </source>
</evidence>